<name>I1CRP5_RHIO9</name>
<evidence type="ECO:0000313" key="2">
    <source>
        <dbReference type="Proteomes" id="UP000009138"/>
    </source>
</evidence>
<keyword evidence="2" id="KW-1185">Reference proteome</keyword>
<accession>I1CRP5</accession>
<sequence>MLNRVQISALSKPVLKTPDLVGLLPPSSINTCMTGSSILLEDKIPLLMQRDTCKPRIKPVVQSTDTCFLVYKTRINHF</sequence>
<reference evidence="1 2" key="1">
    <citation type="journal article" date="2009" name="PLoS Genet.">
        <title>Genomic analysis of the basal lineage fungus Rhizopus oryzae reveals a whole-genome duplication.</title>
        <authorList>
            <person name="Ma L.-J."/>
            <person name="Ibrahim A.S."/>
            <person name="Skory C."/>
            <person name="Grabherr M.G."/>
            <person name="Burger G."/>
            <person name="Butler M."/>
            <person name="Elias M."/>
            <person name="Idnurm A."/>
            <person name="Lang B.F."/>
            <person name="Sone T."/>
            <person name="Abe A."/>
            <person name="Calvo S.E."/>
            <person name="Corrochano L.M."/>
            <person name="Engels R."/>
            <person name="Fu J."/>
            <person name="Hansberg W."/>
            <person name="Kim J.-M."/>
            <person name="Kodira C.D."/>
            <person name="Koehrsen M.J."/>
            <person name="Liu B."/>
            <person name="Miranda-Saavedra D."/>
            <person name="O'Leary S."/>
            <person name="Ortiz-Castellanos L."/>
            <person name="Poulter R."/>
            <person name="Rodriguez-Romero J."/>
            <person name="Ruiz-Herrera J."/>
            <person name="Shen Y.-Q."/>
            <person name="Zeng Q."/>
            <person name="Galagan J."/>
            <person name="Birren B.W."/>
            <person name="Cuomo C.A."/>
            <person name="Wickes B.L."/>
        </authorList>
    </citation>
    <scope>NUCLEOTIDE SEQUENCE [LARGE SCALE GENOMIC DNA]</scope>
    <source>
        <strain evidence="2">RA 99-880 / ATCC MYA-4621 / FGSC 9543 / NRRL 43880</strain>
    </source>
</reference>
<dbReference type="OrthoDB" id="10276297at2759"/>
<dbReference type="EMBL" id="CH476748">
    <property type="protein sequence ID" value="EIE91125.1"/>
    <property type="molecule type" value="Genomic_DNA"/>
</dbReference>
<protein>
    <submittedName>
        <fullName evidence="1">Uncharacterized protein</fullName>
    </submittedName>
</protein>
<organism evidence="1 2">
    <name type="scientific">Rhizopus delemar (strain RA 99-880 / ATCC MYA-4621 / FGSC 9543 / NRRL 43880)</name>
    <name type="common">Mucormycosis agent</name>
    <name type="synonym">Rhizopus arrhizus var. delemar</name>
    <dbReference type="NCBI Taxonomy" id="246409"/>
    <lineage>
        <taxon>Eukaryota</taxon>
        <taxon>Fungi</taxon>
        <taxon>Fungi incertae sedis</taxon>
        <taxon>Mucoromycota</taxon>
        <taxon>Mucoromycotina</taxon>
        <taxon>Mucoromycetes</taxon>
        <taxon>Mucorales</taxon>
        <taxon>Mucorineae</taxon>
        <taxon>Rhizopodaceae</taxon>
        <taxon>Rhizopus</taxon>
    </lineage>
</organism>
<evidence type="ECO:0000313" key="1">
    <source>
        <dbReference type="EMBL" id="EIE91125.1"/>
    </source>
</evidence>
<dbReference type="InParanoid" id="I1CRP5"/>
<dbReference type="GeneID" id="93622801"/>
<dbReference type="AlphaFoldDB" id="I1CRP5"/>
<dbReference type="Proteomes" id="UP000009138">
    <property type="component" value="Unassembled WGS sequence"/>
</dbReference>
<proteinExistence type="predicted"/>
<gene>
    <name evidence="1" type="ORF">RO3G_15836</name>
</gene>
<dbReference type="VEuPathDB" id="FungiDB:RO3G_15836"/>
<dbReference type="RefSeq" id="XP_067526521.1">
    <property type="nucleotide sequence ID" value="XM_067670420.1"/>
</dbReference>